<dbReference type="AlphaFoldDB" id="A0A0K0EZY3"/>
<dbReference type="Proteomes" id="UP000035680">
    <property type="component" value="Unassembled WGS sequence"/>
</dbReference>
<dbReference type="WBParaSite" id="SVE_0209300.1">
    <property type="protein sequence ID" value="SVE_0209300.1"/>
    <property type="gene ID" value="SVE_0209300"/>
</dbReference>
<accession>A0A0K0EZY3</accession>
<protein>
    <submittedName>
        <fullName evidence="2">DUF19 domain-containing protein</fullName>
    </submittedName>
</protein>
<evidence type="ECO:0000313" key="1">
    <source>
        <dbReference type="Proteomes" id="UP000035680"/>
    </source>
</evidence>
<name>A0A0K0EZY3_STRVS</name>
<proteinExistence type="predicted"/>
<reference evidence="1" key="1">
    <citation type="submission" date="2014-07" db="EMBL/GenBank/DDBJ databases">
        <authorList>
            <person name="Martin A.A"/>
            <person name="De Silva N."/>
        </authorList>
    </citation>
    <scope>NUCLEOTIDE SEQUENCE</scope>
</reference>
<keyword evidence="1" id="KW-1185">Reference proteome</keyword>
<organism evidence="1 2">
    <name type="scientific">Strongyloides venezuelensis</name>
    <name type="common">Threadworm</name>
    <dbReference type="NCBI Taxonomy" id="75913"/>
    <lineage>
        <taxon>Eukaryota</taxon>
        <taxon>Metazoa</taxon>
        <taxon>Ecdysozoa</taxon>
        <taxon>Nematoda</taxon>
        <taxon>Chromadorea</taxon>
        <taxon>Rhabditida</taxon>
        <taxon>Tylenchina</taxon>
        <taxon>Panagrolaimomorpha</taxon>
        <taxon>Strongyloidoidea</taxon>
        <taxon>Strongyloididae</taxon>
        <taxon>Strongyloides</taxon>
    </lineage>
</organism>
<sequence>MDKFGFPTEQDDVICGKTIFKQNQCIVNKYLGCLTEEMKIEKFDGLCIERITKTCGYNEPHASKYTGSYNVIRNAKEVLSINYQQSPCPSRSSMKRALLGIFTVYLISFKKRNRWEFFALNWFT</sequence>
<reference evidence="2" key="2">
    <citation type="submission" date="2015-08" db="UniProtKB">
        <authorList>
            <consortium name="WormBaseParasite"/>
        </authorList>
    </citation>
    <scope>IDENTIFICATION</scope>
</reference>
<evidence type="ECO:0000313" key="2">
    <source>
        <dbReference type="WBParaSite" id="SVE_0209300.1"/>
    </source>
</evidence>